<dbReference type="STRING" id="216432.CA2559_04675"/>
<dbReference type="RefSeq" id="WP_013186700.1">
    <property type="nucleotide sequence ID" value="NC_014230.1"/>
</dbReference>
<name>A3U707_CROAH</name>
<accession>A3U707</accession>
<feature type="transmembrane region" description="Helical" evidence="1">
    <location>
        <begin position="12"/>
        <end position="30"/>
    </location>
</feature>
<gene>
    <name evidence="2" type="ordered locus">CA2559_04675</name>
</gene>
<sequence>MSKNVHNANLSYVGRFFVLILAVCYLLTPLHQTLKNSIHDISHAITKVEAQQHQHQHIANSKMGRRVMAHNHSHNTHQHKVLSFFNALFDSDTSPDQNLKDSDVKVDKRVVDIETPIFLKPTLFQDHKFSYLLILKTSDRGLDSPPPEHLS</sequence>
<evidence type="ECO:0000313" key="3">
    <source>
        <dbReference type="Proteomes" id="UP000002297"/>
    </source>
</evidence>
<protein>
    <submittedName>
        <fullName evidence="2">Uncharacterized protein</fullName>
    </submittedName>
</protein>
<dbReference type="Proteomes" id="UP000002297">
    <property type="component" value="Chromosome"/>
</dbReference>
<evidence type="ECO:0000256" key="1">
    <source>
        <dbReference type="SAM" id="Phobius"/>
    </source>
</evidence>
<dbReference type="KEGG" id="cat:CA2559_04675"/>
<reference evidence="2 3" key="1">
    <citation type="journal article" date="2010" name="J. Bacteriol.">
        <title>The complete genome sequence of Croceibacter atlanticus HTCC2559T.</title>
        <authorList>
            <person name="Oh H.M."/>
            <person name="Kang I."/>
            <person name="Ferriera S."/>
            <person name="Giovannoni S.J."/>
            <person name="Cho J.C."/>
        </authorList>
    </citation>
    <scope>NUCLEOTIDE SEQUENCE [LARGE SCALE GENOMIC DNA]</scope>
    <source>
        <strain evidence="3">ATCC BAA-628 / HTCC2559 / KCTC 12090</strain>
    </source>
</reference>
<dbReference type="HOGENOM" id="CLU_1728326_0_0_10"/>
<dbReference type="EMBL" id="CP002046">
    <property type="protein sequence ID" value="EAP88024.1"/>
    <property type="molecule type" value="Genomic_DNA"/>
</dbReference>
<keyword evidence="1" id="KW-0812">Transmembrane</keyword>
<keyword evidence="3" id="KW-1185">Reference proteome</keyword>
<dbReference type="GeneID" id="89452725"/>
<keyword evidence="1" id="KW-1133">Transmembrane helix</keyword>
<organism evidence="2 3">
    <name type="scientific">Croceibacter atlanticus (strain ATCC BAA-628 / JCM 21780 / CIP 108009 / IAM 15332 / KCTC 12090 / HTCC2559)</name>
    <dbReference type="NCBI Taxonomy" id="216432"/>
    <lineage>
        <taxon>Bacteria</taxon>
        <taxon>Pseudomonadati</taxon>
        <taxon>Bacteroidota</taxon>
        <taxon>Flavobacteriia</taxon>
        <taxon>Flavobacteriales</taxon>
        <taxon>Flavobacteriaceae</taxon>
        <taxon>Croceibacter</taxon>
    </lineage>
</organism>
<dbReference type="OrthoDB" id="1452807at2"/>
<proteinExistence type="predicted"/>
<evidence type="ECO:0000313" key="2">
    <source>
        <dbReference type="EMBL" id="EAP88024.1"/>
    </source>
</evidence>
<keyword evidence="1" id="KW-0472">Membrane</keyword>
<dbReference type="AlphaFoldDB" id="A3U707"/>